<dbReference type="NCBIfam" id="NF006415">
    <property type="entry name" value="PRK08662.1"/>
    <property type="match status" value="1"/>
</dbReference>
<name>A0A832VZ56_9EURY</name>
<feature type="domain" description="Quinolinate phosphoribosyl transferase C-terminal" evidence="8">
    <location>
        <begin position="109"/>
        <end position="297"/>
    </location>
</feature>
<dbReference type="PIRSF" id="PIRSF000484">
    <property type="entry name" value="NAPRT"/>
    <property type="match status" value="1"/>
</dbReference>
<keyword evidence="3" id="KW-0597">Phosphoprotein</keyword>
<keyword evidence="5" id="KW-0662">Pyridine nucleotide biosynthesis</keyword>
<dbReference type="Gene3D" id="3.90.1170.20">
    <property type="entry name" value="Quinolinate phosphoribosyl transferase, N-terminal domain"/>
    <property type="match status" value="1"/>
</dbReference>
<dbReference type="GO" id="GO:0004516">
    <property type="term" value="F:nicotinate phosphoribosyltransferase activity"/>
    <property type="evidence" value="ECO:0007669"/>
    <property type="project" value="UniProtKB-EC"/>
</dbReference>
<dbReference type="UniPathway" id="UPA00253">
    <property type="reaction ID" value="UER00457"/>
</dbReference>
<dbReference type="Proteomes" id="UP000600363">
    <property type="component" value="Unassembled WGS sequence"/>
</dbReference>
<protein>
    <recommendedName>
        <fullName evidence="2">nicotinate phosphoribosyltransferase</fullName>
        <ecNumber evidence="2">6.3.4.21</ecNumber>
    </recommendedName>
</protein>
<dbReference type="CDD" id="cd01571">
    <property type="entry name" value="NAPRTase_B"/>
    <property type="match status" value="1"/>
</dbReference>
<feature type="domain" description="Quinolinate phosphoribosyl transferase N-terminal" evidence="9">
    <location>
        <begin position="17"/>
        <end position="107"/>
    </location>
</feature>
<evidence type="ECO:0000256" key="3">
    <source>
        <dbReference type="ARBA" id="ARBA00022553"/>
    </source>
</evidence>
<dbReference type="Pfam" id="PF01729">
    <property type="entry name" value="QRPTase_C"/>
    <property type="match status" value="1"/>
</dbReference>
<dbReference type="InterPro" id="IPR013785">
    <property type="entry name" value="Aldolase_TIM"/>
</dbReference>
<dbReference type="PANTHER" id="PTHR43202:SF1">
    <property type="entry name" value="NICOTINATE PHOSPHORIBOSYLTRANSFERASE"/>
    <property type="match status" value="1"/>
</dbReference>
<comment type="pathway">
    <text evidence="1">Cofactor biosynthesis; NAD(+) biosynthesis; nicotinate D-ribonucleotide from nicotinate: step 1/1.</text>
</comment>
<organism evidence="10 11">
    <name type="scientific">Methermicoccus shengliensis</name>
    <dbReference type="NCBI Taxonomy" id="660064"/>
    <lineage>
        <taxon>Archaea</taxon>
        <taxon>Methanobacteriati</taxon>
        <taxon>Methanobacteriota</taxon>
        <taxon>Stenosarchaea group</taxon>
        <taxon>Methanomicrobia</taxon>
        <taxon>Methanosarcinales</taxon>
        <taxon>Methermicoccaceae</taxon>
        <taxon>Methermicoccus</taxon>
    </lineage>
</organism>
<dbReference type="Pfam" id="PF02749">
    <property type="entry name" value="QRPTase_N"/>
    <property type="match status" value="1"/>
</dbReference>
<evidence type="ECO:0000256" key="1">
    <source>
        <dbReference type="ARBA" id="ARBA00004952"/>
    </source>
</evidence>
<comment type="caution">
    <text evidence="10">The sequence shown here is derived from an EMBL/GenBank/DDBJ whole genome shotgun (WGS) entry which is preliminary data.</text>
</comment>
<dbReference type="InterPro" id="IPR022412">
    <property type="entry name" value="Quinolinate_PRibosylTrfase_N"/>
</dbReference>
<sequence length="376" mass="41405">MFEMPSEDDIKAGRTTDVYFIRTERVLEEKGVNPSVVAEVTSSSTNLNVFAGLHDALKLLEGLPIDVYAMREGTIFYPREPVLYIVGRYLSFARYENPLLGFLCHASGIASRAASIKLAAGDKPVISFGTRRVHPALAHVVERSAWIGGMDGVSNVSAAQALGIPASGTMPHSLIICFGDQVAAWRAFDEVLEEDVPRVCLCDTYWDEKLESIMAAQTLGDRLSAVRLDTTSSRRGNIRRIVEEVRYELDIRGFSHVGIFVSGSMDEHSVAELADIVDGFGVGTSVSAAPPIDFALDIVEKEGVPCAKRGKWGGRKQVWRNWDTLEGRITPFGAHVDGMEPVLEKVMEDGRILIQSNHHDAREHLLSQLEVLRGRE</sequence>
<evidence type="ECO:0000313" key="11">
    <source>
        <dbReference type="Proteomes" id="UP000600363"/>
    </source>
</evidence>
<accession>A0A832VZ56</accession>
<gene>
    <name evidence="10" type="ORF">HA299_01430</name>
</gene>
<keyword evidence="6 10" id="KW-0808">Transferase</keyword>
<evidence type="ECO:0000313" key="10">
    <source>
        <dbReference type="EMBL" id="HIH69274.1"/>
    </source>
</evidence>
<dbReference type="SUPFAM" id="SSF51690">
    <property type="entry name" value="Nicotinate/Quinolinate PRTase C-terminal domain-like"/>
    <property type="match status" value="1"/>
</dbReference>
<evidence type="ECO:0000259" key="8">
    <source>
        <dbReference type="Pfam" id="PF01729"/>
    </source>
</evidence>
<dbReference type="InterPro" id="IPR002638">
    <property type="entry name" value="Quinolinate_PRibosylTrfase_C"/>
</dbReference>
<evidence type="ECO:0000256" key="2">
    <source>
        <dbReference type="ARBA" id="ARBA00013236"/>
    </source>
</evidence>
<evidence type="ECO:0000259" key="9">
    <source>
        <dbReference type="Pfam" id="PF02749"/>
    </source>
</evidence>
<comment type="catalytic activity">
    <reaction evidence="7">
        <text>5-phospho-alpha-D-ribose 1-diphosphate + nicotinate + ATP + H2O = nicotinate beta-D-ribonucleotide + ADP + phosphate + diphosphate</text>
        <dbReference type="Rhea" id="RHEA:36163"/>
        <dbReference type="ChEBI" id="CHEBI:15377"/>
        <dbReference type="ChEBI" id="CHEBI:30616"/>
        <dbReference type="ChEBI" id="CHEBI:32544"/>
        <dbReference type="ChEBI" id="CHEBI:33019"/>
        <dbReference type="ChEBI" id="CHEBI:43474"/>
        <dbReference type="ChEBI" id="CHEBI:57502"/>
        <dbReference type="ChEBI" id="CHEBI:58017"/>
        <dbReference type="ChEBI" id="CHEBI:456216"/>
        <dbReference type="EC" id="6.3.4.21"/>
    </reaction>
</comment>
<dbReference type="InterPro" id="IPR037128">
    <property type="entry name" value="Quinolinate_PRibosylTase_N_sf"/>
</dbReference>
<evidence type="ECO:0000256" key="6">
    <source>
        <dbReference type="ARBA" id="ARBA00022679"/>
    </source>
</evidence>
<reference evidence="10" key="1">
    <citation type="journal article" date="2020" name="bioRxiv">
        <title>A rank-normalized archaeal taxonomy based on genome phylogeny resolves widespread incomplete and uneven classifications.</title>
        <authorList>
            <person name="Rinke C."/>
            <person name="Chuvochina M."/>
            <person name="Mussig A.J."/>
            <person name="Chaumeil P.-A."/>
            <person name="Waite D.W."/>
            <person name="Whitman W.B."/>
            <person name="Parks D.H."/>
            <person name="Hugenholtz P."/>
        </authorList>
    </citation>
    <scope>NUCLEOTIDE SEQUENCE</scope>
    <source>
        <strain evidence="10">UBA12518</strain>
    </source>
</reference>
<dbReference type="Gene3D" id="3.20.20.70">
    <property type="entry name" value="Aldolase class I"/>
    <property type="match status" value="1"/>
</dbReference>
<dbReference type="GO" id="GO:0009435">
    <property type="term" value="P:NAD+ biosynthetic process"/>
    <property type="evidence" value="ECO:0007669"/>
    <property type="project" value="UniProtKB-UniPathway"/>
</dbReference>
<evidence type="ECO:0000256" key="5">
    <source>
        <dbReference type="ARBA" id="ARBA00022642"/>
    </source>
</evidence>
<dbReference type="InterPro" id="IPR036068">
    <property type="entry name" value="Nicotinate_pribotase-like_C"/>
</dbReference>
<keyword evidence="4 10" id="KW-0436">Ligase</keyword>
<dbReference type="EC" id="6.3.4.21" evidence="2"/>
<dbReference type="SUPFAM" id="SSF54675">
    <property type="entry name" value="Nicotinate/Quinolinate PRTase N-terminal domain-like"/>
    <property type="match status" value="1"/>
</dbReference>
<dbReference type="RefSeq" id="WP_042686689.1">
    <property type="nucleotide sequence ID" value="NZ_DUIH01000006.1"/>
</dbReference>
<dbReference type="PANTHER" id="PTHR43202">
    <property type="entry name" value="NICOTINATE-NUCLEOTIDE PYROPHOSPHORYLASE"/>
    <property type="match status" value="1"/>
</dbReference>
<keyword evidence="10" id="KW-0328">Glycosyltransferase</keyword>
<dbReference type="InterPro" id="IPR053190">
    <property type="entry name" value="NAPRTase-like"/>
</dbReference>
<proteinExistence type="predicted"/>
<evidence type="ECO:0000256" key="7">
    <source>
        <dbReference type="ARBA" id="ARBA00048668"/>
    </source>
</evidence>
<dbReference type="InterPro" id="IPR007229">
    <property type="entry name" value="Nic_PRibTrfase-Fam"/>
</dbReference>
<dbReference type="GO" id="GO:0004514">
    <property type="term" value="F:nicotinate-nucleotide diphosphorylase (carboxylating) activity"/>
    <property type="evidence" value="ECO:0007669"/>
    <property type="project" value="InterPro"/>
</dbReference>
<dbReference type="EMBL" id="DUIH01000006">
    <property type="protein sequence ID" value="HIH69274.1"/>
    <property type="molecule type" value="Genomic_DNA"/>
</dbReference>
<dbReference type="AlphaFoldDB" id="A0A832VZ56"/>
<evidence type="ECO:0000256" key="4">
    <source>
        <dbReference type="ARBA" id="ARBA00022598"/>
    </source>
</evidence>
<dbReference type="InterPro" id="IPR035809">
    <property type="entry name" value="NAPRTase_arc-type"/>
</dbReference>